<dbReference type="InterPro" id="IPR035919">
    <property type="entry name" value="EAL_sf"/>
</dbReference>
<dbReference type="SMART" id="SM00052">
    <property type="entry name" value="EAL"/>
    <property type="match status" value="1"/>
</dbReference>
<dbReference type="PANTHER" id="PTHR33121">
    <property type="entry name" value="CYCLIC DI-GMP PHOSPHODIESTERASE PDEF"/>
    <property type="match status" value="1"/>
</dbReference>
<dbReference type="Gene3D" id="3.30.450.40">
    <property type="match status" value="1"/>
</dbReference>
<dbReference type="Pfam" id="PF01590">
    <property type="entry name" value="GAF"/>
    <property type="match status" value="1"/>
</dbReference>
<dbReference type="Proteomes" id="UP001241758">
    <property type="component" value="Unassembled WGS sequence"/>
</dbReference>
<dbReference type="Pfam" id="PF00563">
    <property type="entry name" value="EAL"/>
    <property type="match status" value="1"/>
</dbReference>
<dbReference type="RefSeq" id="WP_282766912.1">
    <property type="nucleotide sequence ID" value="NZ_JASCTH010000045.1"/>
</dbReference>
<organism evidence="2 3">
    <name type="scientific">Actinoplanes sandaracinus</name>
    <dbReference type="NCBI Taxonomy" id="3045177"/>
    <lineage>
        <taxon>Bacteria</taxon>
        <taxon>Bacillati</taxon>
        <taxon>Actinomycetota</taxon>
        <taxon>Actinomycetes</taxon>
        <taxon>Micromonosporales</taxon>
        <taxon>Micromonosporaceae</taxon>
        <taxon>Actinoplanes</taxon>
    </lineage>
</organism>
<dbReference type="PROSITE" id="PS50883">
    <property type="entry name" value="EAL"/>
    <property type="match status" value="1"/>
</dbReference>
<name>A0ABT6X0B9_9ACTN</name>
<accession>A0ABT6X0B9</accession>
<dbReference type="CDD" id="cd01948">
    <property type="entry name" value="EAL"/>
    <property type="match status" value="1"/>
</dbReference>
<gene>
    <name evidence="2" type="ORF">QLQ12_43385</name>
</gene>
<feature type="domain" description="EAL" evidence="1">
    <location>
        <begin position="155"/>
        <end position="395"/>
    </location>
</feature>
<dbReference type="InterPro" id="IPR050706">
    <property type="entry name" value="Cyclic-di-GMP_PDE-like"/>
</dbReference>
<dbReference type="InterPro" id="IPR029016">
    <property type="entry name" value="GAF-like_dom_sf"/>
</dbReference>
<dbReference type="InterPro" id="IPR003018">
    <property type="entry name" value="GAF"/>
</dbReference>
<comment type="caution">
    <text evidence="2">The sequence shown here is derived from an EMBL/GenBank/DDBJ whole genome shotgun (WGS) entry which is preliminary data.</text>
</comment>
<evidence type="ECO:0000259" key="1">
    <source>
        <dbReference type="PROSITE" id="PS50883"/>
    </source>
</evidence>
<reference evidence="2 3" key="1">
    <citation type="submission" date="2023-05" db="EMBL/GenBank/DDBJ databases">
        <title>Actinoplanes sp. NEAU-A12 genome sequencing.</title>
        <authorList>
            <person name="Wang Z.-S."/>
        </authorList>
    </citation>
    <scope>NUCLEOTIDE SEQUENCE [LARGE SCALE GENOMIC DNA]</scope>
    <source>
        <strain evidence="2 3">NEAU-A12</strain>
    </source>
</reference>
<dbReference type="SUPFAM" id="SSF141868">
    <property type="entry name" value="EAL domain-like"/>
    <property type="match status" value="1"/>
</dbReference>
<evidence type="ECO:0000313" key="3">
    <source>
        <dbReference type="Proteomes" id="UP001241758"/>
    </source>
</evidence>
<dbReference type="InterPro" id="IPR001633">
    <property type="entry name" value="EAL_dom"/>
</dbReference>
<dbReference type="PANTHER" id="PTHR33121:SF76">
    <property type="entry name" value="SIGNALING PROTEIN"/>
    <property type="match status" value="1"/>
</dbReference>
<sequence length="400" mass="43255">MGTLHTEEAQQVAALLRTAREALGLSLAFMTRMDATHLHLEVLDSAVPLPVPDDAKLLRRETLCQRIMDGELPAVIPDVRVLPSTMRAFEAPVPQVRSFLSVPVVLSDGTVYGTFCAIGFAEDSEPILRDKAIMEVLSRAAALVVEPGVRKRAVATEILDRVRPLIARGGPVVLLQPIVDLTTWRRVGAEALSRFPQEWNRTPDVCFADAHGVGEGHRLEIQALRRAADHLADVTGYVSMNASPATLLTPECSRMLELLPLHRVVLELSEHDPVEDYDALKAVLAPLRAGGMRLAIDDVGAGFSSLRHIVITAPDVIKLDRSMVTGLDHDPVLQVVARSLVDLARTTGAQVVAEGIETEAEAAALLDVGVGLGQGWLFDRATTVHELRDSYHAAAYCTAA</sequence>
<dbReference type="SUPFAM" id="SSF55781">
    <property type="entry name" value="GAF domain-like"/>
    <property type="match status" value="1"/>
</dbReference>
<keyword evidence="3" id="KW-1185">Reference proteome</keyword>
<protein>
    <submittedName>
        <fullName evidence="2">EAL domain-containing protein</fullName>
    </submittedName>
</protein>
<evidence type="ECO:0000313" key="2">
    <source>
        <dbReference type="EMBL" id="MDI6105448.1"/>
    </source>
</evidence>
<proteinExistence type="predicted"/>
<dbReference type="Gene3D" id="3.20.20.450">
    <property type="entry name" value="EAL domain"/>
    <property type="match status" value="1"/>
</dbReference>
<dbReference type="EMBL" id="JASCTH010000045">
    <property type="protein sequence ID" value="MDI6105448.1"/>
    <property type="molecule type" value="Genomic_DNA"/>
</dbReference>